<feature type="non-terminal residue" evidence="5">
    <location>
        <position position="371"/>
    </location>
</feature>
<proteinExistence type="inferred from homology"/>
<comment type="catalytic activity">
    <reaction evidence="4">
        <text>Hydrolysis of terminal, non-reducing alpha-D-galactose residues in alpha-D-galactosides, including galactose oligosaccharides, galactomannans and galactolipids.</text>
        <dbReference type="EC" id="3.2.1.22"/>
    </reaction>
</comment>
<dbReference type="HOGENOM" id="CLU_013093_5_2_1"/>
<gene>
    <name evidence="5" type="ORF">SELMODRAFT_42160</name>
</gene>
<dbReference type="CDD" id="cd14792">
    <property type="entry name" value="GH27"/>
    <property type="match status" value="1"/>
</dbReference>
<keyword evidence="3 4" id="KW-0326">Glycosidase</keyword>
<dbReference type="SUPFAM" id="SSF51445">
    <property type="entry name" value="(Trans)glycosidases"/>
    <property type="match status" value="1"/>
</dbReference>
<evidence type="ECO:0000313" key="5">
    <source>
        <dbReference type="EMBL" id="EFJ07520.1"/>
    </source>
</evidence>
<evidence type="ECO:0000256" key="1">
    <source>
        <dbReference type="ARBA" id="ARBA00009743"/>
    </source>
</evidence>
<dbReference type="PANTHER" id="PTHR11452">
    <property type="entry name" value="ALPHA-GALACTOSIDASE/ALPHA-N-ACETYLGALACTOSAMINIDASE"/>
    <property type="match status" value="1"/>
</dbReference>
<evidence type="ECO:0000256" key="3">
    <source>
        <dbReference type="ARBA" id="ARBA00023295"/>
    </source>
</evidence>
<dbReference type="GO" id="GO:0004557">
    <property type="term" value="F:alpha-galactosidase activity"/>
    <property type="evidence" value="ECO:0007669"/>
    <property type="project" value="UniProtKB-EC"/>
</dbReference>
<dbReference type="InParanoid" id="D8T785"/>
<dbReference type="InterPro" id="IPR013785">
    <property type="entry name" value="Aldolase_TIM"/>
</dbReference>
<dbReference type="Proteomes" id="UP000001514">
    <property type="component" value="Unassembled WGS sequence"/>
</dbReference>
<keyword evidence="2 4" id="KW-0378">Hydrolase</keyword>
<dbReference type="PRINTS" id="PR00740">
    <property type="entry name" value="GLHYDRLASE27"/>
</dbReference>
<evidence type="ECO:0000256" key="2">
    <source>
        <dbReference type="ARBA" id="ARBA00022801"/>
    </source>
</evidence>
<accession>D8T785</accession>
<dbReference type="InterPro" id="IPR017853">
    <property type="entry name" value="GH"/>
</dbReference>
<dbReference type="Pfam" id="PF16499">
    <property type="entry name" value="Melibiase_2"/>
    <property type="match status" value="2"/>
</dbReference>
<keyword evidence="6" id="KW-1185">Reference proteome</keyword>
<dbReference type="EMBL" id="GL377684">
    <property type="protein sequence ID" value="EFJ07520.1"/>
    <property type="molecule type" value="Genomic_DNA"/>
</dbReference>
<evidence type="ECO:0000313" key="6">
    <source>
        <dbReference type="Proteomes" id="UP000001514"/>
    </source>
</evidence>
<name>D8T785_SELML</name>
<dbReference type="EC" id="3.2.1.22" evidence="4"/>
<dbReference type="eggNOG" id="KOG2366">
    <property type="taxonomic scope" value="Eukaryota"/>
</dbReference>
<sequence length="371" mass="41051">SSARSAATPPRGWNSYDSFSFTISEEQFLENAKIVSETLKPHGYEYVVIDYLWYRKLKHGWFKTSAKSPGYDLIDKWGRPLPDPKRWPSTTGGKGFAPIAAKVHALGLKLGIHVMRGISTTAVKKKTPILGAFKSNGHAWNAKDIALMDQACPWMQQCFVGVNTSSEGGKLFIQSLYDQYASWGIDFIKHDCVFGAENPQLDEILTVSKAIRNSGRPMIYSLSPGDGATPGLAARVAQLVNMYRVTGDDWDDWKYLVKHFDVARDFANAGLIAIPSVVGGKSWVDLDMLPFGRLTDPAAAYGPYRNSRLSLEEKKTQMTLWAVAKSPLMFGGDLRRLDNETLSLLTNPTVLEVNSHSTGNRNAQGNDAERV</sequence>
<dbReference type="Gramene" id="EFJ07520">
    <property type="protein sequence ID" value="EFJ07520"/>
    <property type="gene ID" value="SELMODRAFT_42160"/>
</dbReference>
<dbReference type="AlphaFoldDB" id="D8T785"/>
<protein>
    <recommendedName>
        <fullName evidence="4">Alpha-galactosidase</fullName>
        <ecNumber evidence="4">3.2.1.22</ecNumber>
    </recommendedName>
    <alternativeName>
        <fullName evidence="4">Melibiase</fullName>
    </alternativeName>
</protein>
<keyword evidence="4" id="KW-1015">Disulfide bond</keyword>
<organism evidence="6">
    <name type="scientific">Selaginella moellendorffii</name>
    <name type="common">Spikemoss</name>
    <dbReference type="NCBI Taxonomy" id="88036"/>
    <lineage>
        <taxon>Eukaryota</taxon>
        <taxon>Viridiplantae</taxon>
        <taxon>Streptophyta</taxon>
        <taxon>Embryophyta</taxon>
        <taxon>Tracheophyta</taxon>
        <taxon>Lycopodiopsida</taxon>
        <taxon>Selaginellales</taxon>
        <taxon>Selaginellaceae</taxon>
        <taxon>Selaginella</taxon>
    </lineage>
</organism>
<evidence type="ECO:0000256" key="4">
    <source>
        <dbReference type="RuleBase" id="RU361168"/>
    </source>
</evidence>
<reference evidence="5 6" key="1">
    <citation type="journal article" date="2011" name="Science">
        <title>The Selaginella genome identifies genetic changes associated with the evolution of vascular plants.</title>
        <authorList>
            <person name="Banks J.A."/>
            <person name="Nishiyama T."/>
            <person name="Hasebe M."/>
            <person name="Bowman J.L."/>
            <person name="Gribskov M."/>
            <person name="dePamphilis C."/>
            <person name="Albert V.A."/>
            <person name="Aono N."/>
            <person name="Aoyama T."/>
            <person name="Ambrose B.A."/>
            <person name="Ashton N.W."/>
            <person name="Axtell M.J."/>
            <person name="Barker E."/>
            <person name="Barker M.S."/>
            <person name="Bennetzen J.L."/>
            <person name="Bonawitz N.D."/>
            <person name="Chapple C."/>
            <person name="Cheng C."/>
            <person name="Correa L.G."/>
            <person name="Dacre M."/>
            <person name="DeBarry J."/>
            <person name="Dreyer I."/>
            <person name="Elias M."/>
            <person name="Engstrom E.M."/>
            <person name="Estelle M."/>
            <person name="Feng L."/>
            <person name="Finet C."/>
            <person name="Floyd S.K."/>
            <person name="Frommer W.B."/>
            <person name="Fujita T."/>
            <person name="Gramzow L."/>
            <person name="Gutensohn M."/>
            <person name="Harholt J."/>
            <person name="Hattori M."/>
            <person name="Heyl A."/>
            <person name="Hirai T."/>
            <person name="Hiwatashi Y."/>
            <person name="Ishikawa M."/>
            <person name="Iwata M."/>
            <person name="Karol K.G."/>
            <person name="Koehler B."/>
            <person name="Kolukisaoglu U."/>
            <person name="Kubo M."/>
            <person name="Kurata T."/>
            <person name="Lalonde S."/>
            <person name="Li K."/>
            <person name="Li Y."/>
            <person name="Litt A."/>
            <person name="Lyons E."/>
            <person name="Manning G."/>
            <person name="Maruyama T."/>
            <person name="Michael T.P."/>
            <person name="Mikami K."/>
            <person name="Miyazaki S."/>
            <person name="Morinaga S."/>
            <person name="Murata T."/>
            <person name="Mueller-Roeber B."/>
            <person name="Nelson D.R."/>
            <person name="Obara M."/>
            <person name="Oguri Y."/>
            <person name="Olmstead R.G."/>
            <person name="Onodera N."/>
            <person name="Petersen B.L."/>
            <person name="Pils B."/>
            <person name="Prigge M."/>
            <person name="Rensing S.A."/>
            <person name="Riano-Pachon D.M."/>
            <person name="Roberts A.W."/>
            <person name="Sato Y."/>
            <person name="Scheller H.V."/>
            <person name="Schulz B."/>
            <person name="Schulz C."/>
            <person name="Shakirov E.V."/>
            <person name="Shibagaki N."/>
            <person name="Shinohara N."/>
            <person name="Shippen D.E."/>
            <person name="Soerensen I."/>
            <person name="Sotooka R."/>
            <person name="Sugimoto N."/>
            <person name="Sugita M."/>
            <person name="Sumikawa N."/>
            <person name="Tanurdzic M."/>
            <person name="Theissen G."/>
            <person name="Ulvskov P."/>
            <person name="Wakazuki S."/>
            <person name="Weng J.K."/>
            <person name="Willats W.W."/>
            <person name="Wipf D."/>
            <person name="Wolf P.G."/>
            <person name="Yang L."/>
            <person name="Zimmer A.D."/>
            <person name="Zhu Q."/>
            <person name="Mitros T."/>
            <person name="Hellsten U."/>
            <person name="Loque D."/>
            <person name="Otillar R."/>
            <person name="Salamov A."/>
            <person name="Schmutz J."/>
            <person name="Shapiro H."/>
            <person name="Lindquist E."/>
            <person name="Lucas S."/>
            <person name="Rokhsar D."/>
            <person name="Grigoriev I.V."/>
        </authorList>
    </citation>
    <scope>NUCLEOTIDE SEQUENCE [LARGE SCALE GENOMIC DNA]</scope>
</reference>
<dbReference type="InterPro" id="IPR002241">
    <property type="entry name" value="Glyco_hydro_27"/>
</dbReference>
<dbReference type="KEGG" id="smo:SELMODRAFT_42160"/>
<feature type="non-terminal residue" evidence="5">
    <location>
        <position position="1"/>
    </location>
</feature>
<comment type="similarity">
    <text evidence="1 4">Belongs to the glycosyl hydrolase 27 family.</text>
</comment>
<dbReference type="Gene3D" id="3.20.20.70">
    <property type="entry name" value="Aldolase class I"/>
    <property type="match status" value="1"/>
</dbReference>
<dbReference type="STRING" id="88036.D8T785"/>
<dbReference type="GO" id="GO:0005975">
    <property type="term" value="P:carbohydrate metabolic process"/>
    <property type="evidence" value="ECO:0007669"/>
    <property type="project" value="InterPro"/>
</dbReference>
<dbReference type="PANTHER" id="PTHR11452:SF42">
    <property type="entry name" value="ALPHA-GALACTOSIDASE"/>
    <property type="match status" value="1"/>
</dbReference>